<comment type="caution">
    <text evidence="6">The sequence shown here is derived from an EMBL/GenBank/DDBJ whole genome shotgun (WGS) entry which is preliminary data.</text>
</comment>
<dbReference type="InterPro" id="IPR050260">
    <property type="entry name" value="FAD-bd_OxRdtase"/>
</dbReference>
<sequence>MPTRRSTSPPEDHRSAGGGHCQAVRPLPHIDRSSAMPDTTHVLVIGAGAAGAAAVRELAQHEEITTTAIIDTETTPYNRTLVNKAVATGLLEPHHAHLPVLSAPPVRDRVQAVDPQEQTVHLRSGARVDYDALIVATGSVPRALPPGITSPAALESGRVTHLHSLDDALRVRGVLDRTPSPRVLIYGAGFIGAETAGILRDAGCRVTLAASSPIPGATAFGAQVAGQLSQAHRDTVDTHFGHALTRLELVESELHAEFTDGRVIAADLAITALGTRPHSPSPWGGAIAVDSRLRSRDHENVYAAGGVAVHETDGTTWRIDHWSDAEAQGAHAARSVLASLGRADAPGPYRPRALYSAQIHQHLYLAAGHTGRFGNSRAFSTSPLVLTHDRAGRLVGVSGLDSGPDVMALVPRLHTSITPMLTAESDPSTHTP</sequence>
<dbReference type="InterPro" id="IPR023753">
    <property type="entry name" value="FAD/NAD-binding_dom"/>
</dbReference>
<keyword evidence="3" id="KW-0274">FAD</keyword>
<feature type="domain" description="FAD/NAD(P)-binding" evidence="5">
    <location>
        <begin position="41"/>
        <end position="329"/>
    </location>
</feature>
<accession>A0A426SFY2</accession>
<feature type="region of interest" description="Disordered" evidence="4">
    <location>
        <begin position="1"/>
        <end position="22"/>
    </location>
</feature>
<dbReference type="SUPFAM" id="SSF51905">
    <property type="entry name" value="FAD/NAD(P)-binding domain"/>
    <property type="match status" value="1"/>
</dbReference>
<dbReference type="PANTHER" id="PTHR43429">
    <property type="entry name" value="PYRIDINE NUCLEOTIDE-DISULFIDE OXIDOREDUCTASE DOMAIN-CONTAINING"/>
    <property type="match status" value="1"/>
</dbReference>
<proteinExistence type="predicted"/>
<dbReference type="PRINTS" id="PR00368">
    <property type="entry name" value="FADPNR"/>
</dbReference>
<dbReference type="AlphaFoldDB" id="A0A426SFY2"/>
<reference evidence="6 7" key="1">
    <citation type="submission" date="2018-07" db="EMBL/GenBank/DDBJ databases">
        <title>Brachybacteriurn paraconglorneratum KCTC 9916.</title>
        <authorList>
            <person name="Li Y."/>
        </authorList>
    </citation>
    <scope>NUCLEOTIDE SEQUENCE [LARGE SCALE GENOMIC DNA]</scope>
    <source>
        <strain evidence="6 7">KCTC 9916</strain>
    </source>
</reference>
<dbReference type="EMBL" id="QOCI01000017">
    <property type="protein sequence ID" value="RRR17148.1"/>
    <property type="molecule type" value="Genomic_DNA"/>
</dbReference>
<dbReference type="PRINTS" id="PR00411">
    <property type="entry name" value="PNDRDTASEI"/>
</dbReference>
<dbReference type="Proteomes" id="UP000274327">
    <property type="component" value="Unassembled WGS sequence"/>
</dbReference>
<dbReference type="Gene3D" id="3.50.50.60">
    <property type="entry name" value="FAD/NAD(P)-binding domain"/>
    <property type="match status" value="2"/>
</dbReference>
<protein>
    <recommendedName>
        <fullName evidence="5">FAD/NAD(P)-binding domain-containing protein</fullName>
    </recommendedName>
</protein>
<name>A0A426SFY2_9MICO</name>
<evidence type="ECO:0000313" key="6">
    <source>
        <dbReference type="EMBL" id="RRR17148.1"/>
    </source>
</evidence>
<dbReference type="PANTHER" id="PTHR43429:SF2">
    <property type="entry name" value="PYRIDINE NUCLEOTIDE-DISULFIDE OXIDOREDUCTASE DOMAIN-CONTAINING PROTEIN 1"/>
    <property type="match status" value="1"/>
</dbReference>
<evidence type="ECO:0000313" key="7">
    <source>
        <dbReference type="Proteomes" id="UP000274327"/>
    </source>
</evidence>
<keyword evidence="2" id="KW-0285">Flavoprotein</keyword>
<dbReference type="InterPro" id="IPR036188">
    <property type="entry name" value="FAD/NAD-bd_sf"/>
</dbReference>
<evidence type="ECO:0000256" key="1">
    <source>
        <dbReference type="ARBA" id="ARBA00001974"/>
    </source>
</evidence>
<evidence type="ECO:0000256" key="4">
    <source>
        <dbReference type="SAM" id="MobiDB-lite"/>
    </source>
</evidence>
<organism evidence="6 7">
    <name type="scientific">Brachybacterium paraconglomeratum</name>
    <dbReference type="NCBI Taxonomy" id="173362"/>
    <lineage>
        <taxon>Bacteria</taxon>
        <taxon>Bacillati</taxon>
        <taxon>Actinomycetota</taxon>
        <taxon>Actinomycetes</taxon>
        <taxon>Micrococcales</taxon>
        <taxon>Dermabacteraceae</taxon>
        <taxon>Brachybacterium</taxon>
    </lineage>
</organism>
<keyword evidence="7" id="KW-1185">Reference proteome</keyword>
<evidence type="ECO:0000259" key="5">
    <source>
        <dbReference type="Pfam" id="PF07992"/>
    </source>
</evidence>
<comment type="cofactor">
    <cofactor evidence="1">
        <name>FAD</name>
        <dbReference type="ChEBI" id="CHEBI:57692"/>
    </cofactor>
</comment>
<evidence type="ECO:0000256" key="2">
    <source>
        <dbReference type="ARBA" id="ARBA00022630"/>
    </source>
</evidence>
<evidence type="ECO:0000256" key="3">
    <source>
        <dbReference type="ARBA" id="ARBA00022827"/>
    </source>
</evidence>
<dbReference type="Pfam" id="PF07992">
    <property type="entry name" value="Pyr_redox_2"/>
    <property type="match status" value="1"/>
</dbReference>
<dbReference type="GO" id="GO:0016491">
    <property type="term" value="F:oxidoreductase activity"/>
    <property type="evidence" value="ECO:0007669"/>
    <property type="project" value="InterPro"/>
</dbReference>
<gene>
    <name evidence="6" type="ORF">DS079_15700</name>
</gene>